<evidence type="ECO:0000313" key="3">
    <source>
        <dbReference type="Proteomes" id="UP001219525"/>
    </source>
</evidence>
<reference evidence="2" key="1">
    <citation type="submission" date="2023-03" db="EMBL/GenBank/DDBJ databases">
        <title>Massive genome expansion in bonnet fungi (Mycena s.s.) driven by repeated elements and novel gene families across ecological guilds.</title>
        <authorList>
            <consortium name="Lawrence Berkeley National Laboratory"/>
            <person name="Harder C.B."/>
            <person name="Miyauchi S."/>
            <person name="Viragh M."/>
            <person name="Kuo A."/>
            <person name="Thoen E."/>
            <person name="Andreopoulos B."/>
            <person name="Lu D."/>
            <person name="Skrede I."/>
            <person name="Drula E."/>
            <person name="Henrissat B."/>
            <person name="Morin E."/>
            <person name="Kohler A."/>
            <person name="Barry K."/>
            <person name="LaButti K."/>
            <person name="Morin E."/>
            <person name="Salamov A."/>
            <person name="Lipzen A."/>
            <person name="Mereny Z."/>
            <person name="Hegedus B."/>
            <person name="Baldrian P."/>
            <person name="Stursova M."/>
            <person name="Weitz H."/>
            <person name="Taylor A."/>
            <person name="Grigoriev I.V."/>
            <person name="Nagy L.G."/>
            <person name="Martin F."/>
            <person name="Kauserud H."/>
        </authorList>
    </citation>
    <scope>NUCLEOTIDE SEQUENCE</scope>
    <source>
        <strain evidence="2">9144</strain>
    </source>
</reference>
<feature type="region of interest" description="Disordered" evidence="1">
    <location>
        <begin position="162"/>
        <end position="202"/>
    </location>
</feature>
<dbReference type="AlphaFoldDB" id="A0AAD6Y2C7"/>
<feature type="region of interest" description="Disordered" evidence="1">
    <location>
        <begin position="219"/>
        <end position="238"/>
    </location>
</feature>
<evidence type="ECO:0000313" key="2">
    <source>
        <dbReference type="EMBL" id="KAJ7193340.1"/>
    </source>
</evidence>
<feature type="compositionally biased region" description="Low complexity" evidence="1">
    <location>
        <begin position="175"/>
        <end position="190"/>
    </location>
</feature>
<organism evidence="2 3">
    <name type="scientific">Mycena pura</name>
    <dbReference type="NCBI Taxonomy" id="153505"/>
    <lineage>
        <taxon>Eukaryota</taxon>
        <taxon>Fungi</taxon>
        <taxon>Dikarya</taxon>
        <taxon>Basidiomycota</taxon>
        <taxon>Agaricomycotina</taxon>
        <taxon>Agaricomycetes</taxon>
        <taxon>Agaricomycetidae</taxon>
        <taxon>Agaricales</taxon>
        <taxon>Marasmiineae</taxon>
        <taxon>Mycenaceae</taxon>
        <taxon>Mycena</taxon>
    </lineage>
</organism>
<dbReference type="Proteomes" id="UP001219525">
    <property type="component" value="Unassembled WGS sequence"/>
</dbReference>
<gene>
    <name evidence="2" type="ORF">GGX14DRAFT_589171</name>
</gene>
<sequence>MSSSAIPHVVAFLTRPLLSAFTPSAVSTAQLILSASLAASATYILNTTSTPPAPLLAASIGANIPWAAWLSALGSDDILLFYGPRYVKARIGNVPVTDVWTEETQGSVVPISRVQAKVGPSPLLQQNTSARLRATLLSARVRSMRREQAATVAAPIRIPSLLASPSDSESDSDSGSDYCDSDSTSYSNDSLTTAGSPPTTPAKCVPIALPSVGKYRPPFARSKATANPTRPAAAKPSAPFTVPMDCSKKDTTAYLYQGGVTRVMTGGVMLGPRK</sequence>
<name>A0AAD6Y2C7_9AGAR</name>
<proteinExistence type="predicted"/>
<comment type="caution">
    <text evidence="2">The sequence shown here is derived from an EMBL/GenBank/DDBJ whole genome shotgun (WGS) entry which is preliminary data.</text>
</comment>
<evidence type="ECO:0000256" key="1">
    <source>
        <dbReference type="SAM" id="MobiDB-lite"/>
    </source>
</evidence>
<dbReference type="EMBL" id="JARJCW010000109">
    <property type="protein sequence ID" value="KAJ7193340.1"/>
    <property type="molecule type" value="Genomic_DNA"/>
</dbReference>
<keyword evidence="3" id="KW-1185">Reference proteome</keyword>
<accession>A0AAD6Y2C7</accession>
<protein>
    <submittedName>
        <fullName evidence="2">Uncharacterized protein</fullName>
    </submittedName>
</protein>